<name>A0ABN7INN1_9BASI</name>
<organism evidence="1 2">
    <name type="scientific">Tilletia caries</name>
    <name type="common">wheat bunt fungus</name>
    <dbReference type="NCBI Taxonomy" id="13290"/>
    <lineage>
        <taxon>Eukaryota</taxon>
        <taxon>Fungi</taxon>
        <taxon>Dikarya</taxon>
        <taxon>Basidiomycota</taxon>
        <taxon>Ustilaginomycotina</taxon>
        <taxon>Exobasidiomycetes</taxon>
        <taxon>Tilletiales</taxon>
        <taxon>Tilletiaceae</taxon>
        <taxon>Tilletia</taxon>
    </lineage>
</organism>
<protein>
    <submittedName>
        <fullName evidence="1">Uncharacterized protein</fullName>
    </submittedName>
</protein>
<reference evidence="1" key="1">
    <citation type="submission" date="2020-10" db="EMBL/GenBank/DDBJ databases">
        <authorList>
            <person name="Sedaghatjoo S."/>
        </authorList>
    </citation>
    <scope>NUCLEOTIDE SEQUENCE</scope>
    <source>
        <strain evidence="1">AZH3</strain>
    </source>
</reference>
<sequence>MHRVSTVDFKASKVRGSEVCGLLIIAAQPRQLADDVYEPAHFNHSYQCSDRLGAHEPHIVGSSAPDDSASVIDDLQFAHDNEDVPAVEDMPAVLNFAVPVLSIGAHEVQSFSVDQAFWSHGGESTCLP</sequence>
<comment type="caution">
    <text evidence="1">The sequence shown here is derived from an EMBL/GenBank/DDBJ whole genome shotgun (WGS) entry which is preliminary data.</text>
</comment>
<proteinExistence type="predicted"/>
<dbReference type="Proteomes" id="UP000836402">
    <property type="component" value="Unassembled WGS sequence"/>
</dbReference>
<evidence type="ECO:0000313" key="2">
    <source>
        <dbReference type="Proteomes" id="UP000836402"/>
    </source>
</evidence>
<keyword evidence="2" id="KW-1185">Reference proteome</keyword>
<accession>A0ABN7INN1</accession>
<dbReference type="EMBL" id="CAJHJG010001100">
    <property type="protein sequence ID" value="CAD6908954.1"/>
    <property type="molecule type" value="Genomic_DNA"/>
</dbReference>
<gene>
    <name evidence="1" type="ORF">JKIAZH3_G5078</name>
</gene>
<evidence type="ECO:0000313" key="1">
    <source>
        <dbReference type="EMBL" id="CAD6908954.1"/>
    </source>
</evidence>